<name>A0A6J8BQ25_MYTCO</name>
<dbReference type="GO" id="GO:0004888">
    <property type="term" value="F:transmembrane signaling receptor activity"/>
    <property type="evidence" value="ECO:0007669"/>
    <property type="project" value="InterPro"/>
</dbReference>
<feature type="transmembrane region" description="Helical" evidence="5">
    <location>
        <begin position="335"/>
        <end position="352"/>
    </location>
</feature>
<dbReference type="InterPro" id="IPR036734">
    <property type="entry name" value="Neur_chan_lig-bd_sf"/>
</dbReference>
<gene>
    <name evidence="8" type="ORF">MCOR_20759</name>
</gene>
<dbReference type="InterPro" id="IPR006202">
    <property type="entry name" value="Neur_chan_lig-bd"/>
</dbReference>
<feature type="transmembrane region" description="Helical" evidence="5">
    <location>
        <begin position="304"/>
        <end position="329"/>
    </location>
</feature>
<dbReference type="Proteomes" id="UP000507470">
    <property type="component" value="Unassembled WGS sequence"/>
</dbReference>
<feature type="transmembrane region" description="Helical" evidence="5">
    <location>
        <begin position="364"/>
        <end position="392"/>
    </location>
</feature>
<accession>A0A6J8BQ25</accession>
<keyword evidence="4 5" id="KW-0472">Membrane</keyword>
<dbReference type="SUPFAM" id="SSF90112">
    <property type="entry name" value="Neurotransmitter-gated ion-channel transmembrane pore"/>
    <property type="match status" value="1"/>
</dbReference>
<dbReference type="Pfam" id="PF02931">
    <property type="entry name" value="Neur_chan_LBD"/>
    <property type="match status" value="2"/>
</dbReference>
<dbReference type="CDD" id="cd19051">
    <property type="entry name" value="LGIC_TM_cation"/>
    <property type="match status" value="1"/>
</dbReference>
<dbReference type="PRINTS" id="PR00252">
    <property type="entry name" value="NRIONCHANNEL"/>
</dbReference>
<feature type="domain" description="Neurotransmitter-gated ion-channel transmembrane" evidence="7">
    <location>
        <begin position="310"/>
        <end position="385"/>
    </location>
</feature>
<keyword evidence="3 5" id="KW-1133">Transmembrane helix</keyword>
<dbReference type="OrthoDB" id="5809364at2759"/>
<keyword evidence="2 5" id="KW-0812">Transmembrane</keyword>
<dbReference type="GO" id="GO:0008237">
    <property type="term" value="F:metallopeptidase activity"/>
    <property type="evidence" value="ECO:0007669"/>
    <property type="project" value="InterPro"/>
</dbReference>
<dbReference type="InterPro" id="IPR038050">
    <property type="entry name" value="Neuro_actylchol_rec"/>
</dbReference>
<feature type="domain" description="Neurotransmitter-gated ion-channel ligand-binding" evidence="6">
    <location>
        <begin position="2"/>
        <end position="88"/>
    </location>
</feature>
<dbReference type="Pfam" id="PF02932">
    <property type="entry name" value="Neur_chan_memb"/>
    <property type="match status" value="1"/>
</dbReference>
<evidence type="ECO:0000313" key="8">
    <source>
        <dbReference type="EMBL" id="CAC5385190.1"/>
    </source>
</evidence>
<evidence type="ECO:0000259" key="6">
    <source>
        <dbReference type="Pfam" id="PF02931"/>
    </source>
</evidence>
<evidence type="ECO:0000256" key="5">
    <source>
        <dbReference type="SAM" id="Phobius"/>
    </source>
</evidence>
<evidence type="ECO:0008006" key="10">
    <source>
        <dbReference type="Google" id="ProtNLM"/>
    </source>
</evidence>
<dbReference type="Gene3D" id="3.40.390.10">
    <property type="entry name" value="Collagenase (Catalytic Domain)"/>
    <property type="match status" value="1"/>
</dbReference>
<dbReference type="SUPFAM" id="SSF63712">
    <property type="entry name" value="Nicotinic receptor ligand binding domain-like"/>
    <property type="match status" value="2"/>
</dbReference>
<reference evidence="8 9" key="1">
    <citation type="submission" date="2020-06" db="EMBL/GenBank/DDBJ databases">
        <authorList>
            <person name="Li R."/>
            <person name="Bekaert M."/>
        </authorList>
    </citation>
    <scope>NUCLEOTIDE SEQUENCE [LARGE SCALE GENOMIC DNA]</scope>
    <source>
        <strain evidence="9">wild</strain>
    </source>
</reference>
<evidence type="ECO:0000256" key="4">
    <source>
        <dbReference type="ARBA" id="ARBA00023136"/>
    </source>
</evidence>
<dbReference type="InterPro" id="IPR006029">
    <property type="entry name" value="Neurotrans-gated_channel_TM"/>
</dbReference>
<dbReference type="PANTHER" id="PTHR18945">
    <property type="entry name" value="NEUROTRANSMITTER GATED ION CHANNEL"/>
    <property type="match status" value="1"/>
</dbReference>
<dbReference type="AlphaFoldDB" id="A0A6J8BQ25"/>
<evidence type="ECO:0000256" key="2">
    <source>
        <dbReference type="ARBA" id="ARBA00022692"/>
    </source>
</evidence>
<evidence type="ECO:0000256" key="1">
    <source>
        <dbReference type="ARBA" id="ARBA00004141"/>
    </source>
</evidence>
<feature type="domain" description="Neurotransmitter-gated ion-channel ligand-binding" evidence="6">
    <location>
        <begin position="102"/>
        <end position="303"/>
    </location>
</feature>
<sequence>MTLMMNWTDPRLTWIAKDTYDNFIIVATKEIWLPYVYLMNAVDGVKPVGYNSDFYAIITAKGQVYWSPGDVFQAKCITDASKFPFDSHSLVHATCKVLPDISKLYKNITNGYQKEVLPTWNQTQPLDIYFTLAPLVLNSFYATEETISLTTAINFMWDDLRLTWDPLLYGNKESVTITTNDIWLPYIHMENSVDQLKAIGHDAQFYARITHNGRVNWTPGGILNAKCPADIRRFPFDTQTCQFIFAMWGVEINDVKYIPVADEAIMTYFTKNSDWTVTANRQFVRYKNVTVEFIFELSIKRQPLYNVVVVILPAFVFSLMNPLVFLLPVESGERVSLGMTILLSYEIFLTLVSNSVPASSNPICLLLLMLVIVMMISGGIVICVICSINSYYIEDINDINVCVQYLAVCFCQKKCIQLSVEDKPEASDNLSVTDLVKTIDIMFLVISETDGRVELKPYLLPKSLFLHGFRAGFKHLYVDSSGRAHSSHTSSPTITIAATQAVGSLAFHKAAKIIGLMTRHMSSSVFTSVASKGHGVGVFTDPEKITVFPEFSYLKSPAGCSHSCSGSVCSKSCYSDGRKYEDMHGLTNSISGIVDDNILCNSHDPHHGLENILVHEFAHQVYNYMPSSERNQVKYIYNQDKQHHTWHDHTYATSNAKEFWAEASASFFRVSIRPRTTSATGGLNICDFNHVCRTEQENREWIKKHDPTLYNLLAKIYTNNRPSVLSGLKVCQ</sequence>
<evidence type="ECO:0000313" key="9">
    <source>
        <dbReference type="Proteomes" id="UP000507470"/>
    </source>
</evidence>
<evidence type="ECO:0000259" key="7">
    <source>
        <dbReference type="Pfam" id="PF02932"/>
    </source>
</evidence>
<organism evidence="8 9">
    <name type="scientific">Mytilus coruscus</name>
    <name type="common">Sea mussel</name>
    <dbReference type="NCBI Taxonomy" id="42192"/>
    <lineage>
        <taxon>Eukaryota</taxon>
        <taxon>Metazoa</taxon>
        <taxon>Spiralia</taxon>
        <taxon>Lophotrochozoa</taxon>
        <taxon>Mollusca</taxon>
        <taxon>Bivalvia</taxon>
        <taxon>Autobranchia</taxon>
        <taxon>Pteriomorphia</taxon>
        <taxon>Mytilida</taxon>
        <taxon>Mytiloidea</taxon>
        <taxon>Mytilidae</taxon>
        <taxon>Mytilinae</taxon>
        <taxon>Mytilus</taxon>
    </lineage>
</organism>
<comment type="subcellular location">
    <subcellularLocation>
        <location evidence="1">Membrane</location>
        <topology evidence="1">Multi-pass membrane protein</topology>
    </subcellularLocation>
</comment>
<dbReference type="Gene3D" id="2.70.170.10">
    <property type="entry name" value="Neurotransmitter-gated ion-channel ligand-binding domain"/>
    <property type="match status" value="2"/>
</dbReference>
<evidence type="ECO:0000256" key="3">
    <source>
        <dbReference type="ARBA" id="ARBA00022989"/>
    </source>
</evidence>
<dbReference type="EMBL" id="CACVKT020003690">
    <property type="protein sequence ID" value="CAC5385190.1"/>
    <property type="molecule type" value="Genomic_DNA"/>
</dbReference>
<dbReference type="GO" id="GO:0005230">
    <property type="term" value="F:extracellular ligand-gated monoatomic ion channel activity"/>
    <property type="evidence" value="ECO:0007669"/>
    <property type="project" value="InterPro"/>
</dbReference>
<proteinExistence type="predicted"/>
<dbReference type="GO" id="GO:0016020">
    <property type="term" value="C:membrane"/>
    <property type="evidence" value="ECO:0007669"/>
    <property type="project" value="UniProtKB-SubCell"/>
</dbReference>
<dbReference type="InterPro" id="IPR006201">
    <property type="entry name" value="Neur_channel"/>
</dbReference>
<dbReference type="InterPro" id="IPR036719">
    <property type="entry name" value="Neuro-gated_channel_TM_sf"/>
</dbReference>
<protein>
    <recommendedName>
        <fullName evidence="10">Neurotransmitter-gated ion-channel ligand-binding domain-containing protein</fullName>
    </recommendedName>
</protein>
<dbReference type="Gene3D" id="1.20.58.390">
    <property type="entry name" value="Neurotransmitter-gated ion-channel transmembrane domain"/>
    <property type="match status" value="1"/>
</dbReference>
<dbReference type="CDD" id="cd18989">
    <property type="entry name" value="LGIC_ECD_cation"/>
    <property type="match status" value="2"/>
</dbReference>
<dbReference type="SUPFAM" id="SSF55486">
    <property type="entry name" value="Metalloproteases ('zincins'), catalytic domain"/>
    <property type="match status" value="1"/>
</dbReference>
<dbReference type="InterPro" id="IPR024079">
    <property type="entry name" value="MetalloPept_cat_dom_sf"/>
</dbReference>
<keyword evidence="9" id="KW-1185">Reference proteome</keyword>